<sequence>MNNENKPQVITITLTGAVKDIKVFLGNHIKGIIFSTWLVGLGYSLNYPSKLLTGVVGGLLGVGLVVMAEKINQYFKARKVNKNN</sequence>
<proteinExistence type="predicted"/>
<feature type="transmembrane region" description="Helical" evidence="1">
    <location>
        <begin position="29"/>
        <end position="45"/>
    </location>
</feature>
<keyword evidence="1" id="KW-0472">Membrane</keyword>
<dbReference type="Proteomes" id="UP000255417">
    <property type="component" value="Unassembled WGS sequence"/>
</dbReference>
<evidence type="ECO:0000313" key="3">
    <source>
        <dbReference type="Proteomes" id="UP000255417"/>
    </source>
</evidence>
<accession>A0A379C9X6</accession>
<keyword evidence="1" id="KW-1133">Transmembrane helix</keyword>
<dbReference type="EMBL" id="UGTA01000001">
    <property type="protein sequence ID" value="SUB59093.1"/>
    <property type="molecule type" value="Genomic_DNA"/>
</dbReference>
<dbReference type="AlphaFoldDB" id="A0A379C9X6"/>
<gene>
    <name evidence="2" type="ORF">NCTC12872_01068</name>
</gene>
<feature type="transmembrane region" description="Helical" evidence="1">
    <location>
        <begin position="51"/>
        <end position="68"/>
    </location>
</feature>
<dbReference type="RefSeq" id="WP_115315587.1">
    <property type="nucleotide sequence ID" value="NZ_LWIF01000001.1"/>
</dbReference>
<keyword evidence="1" id="KW-0812">Transmembrane</keyword>
<reference evidence="2 3" key="1">
    <citation type="submission" date="2018-06" db="EMBL/GenBank/DDBJ databases">
        <authorList>
            <consortium name="Pathogen Informatics"/>
            <person name="Doyle S."/>
        </authorList>
    </citation>
    <scope>NUCLEOTIDE SEQUENCE [LARGE SCALE GENOMIC DNA]</scope>
    <source>
        <strain evidence="2 3">NCTC12872</strain>
    </source>
</reference>
<keyword evidence="3" id="KW-1185">Reference proteome</keyword>
<organism evidence="2 3">
    <name type="scientific">Phocoenobacter uteri</name>
    <dbReference type="NCBI Taxonomy" id="146806"/>
    <lineage>
        <taxon>Bacteria</taxon>
        <taxon>Pseudomonadati</taxon>
        <taxon>Pseudomonadota</taxon>
        <taxon>Gammaproteobacteria</taxon>
        <taxon>Pasteurellales</taxon>
        <taxon>Pasteurellaceae</taxon>
        <taxon>Phocoenobacter</taxon>
    </lineage>
</organism>
<evidence type="ECO:0000256" key="1">
    <source>
        <dbReference type="SAM" id="Phobius"/>
    </source>
</evidence>
<name>A0A379C9X6_9PAST</name>
<evidence type="ECO:0000313" key="2">
    <source>
        <dbReference type="EMBL" id="SUB59093.1"/>
    </source>
</evidence>
<protein>
    <submittedName>
        <fullName evidence="2">Uncharacterized protein</fullName>
    </submittedName>
</protein>